<dbReference type="NCBIfam" id="TIGR01460">
    <property type="entry name" value="HAD-SF-IIA"/>
    <property type="match status" value="1"/>
</dbReference>
<dbReference type="PANTHER" id="PTHR19288">
    <property type="entry name" value="4-NITROPHENYLPHOSPHATASE-RELATED"/>
    <property type="match status" value="1"/>
</dbReference>
<dbReference type="EC" id="3.-.-.-" evidence="1"/>
<protein>
    <submittedName>
        <fullName evidence="1">Uncharacterized hydrolase yutF</fullName>
        <ecNumber evidence="1">3.-.-.-</ecNumber>
    </submittedName>
</protein>
<keyword evidence="2" id="KW-1185">Reference proteome</keyword>
<dbReference type="GO" id="GO:0005737">
    <property type="term" value="C:cytoplasm"/>
    <property type="evidence" value="ECO:0007669"/>
    <property type="project" value="TreeGrafter"/>
</dbReference>
<evidence type="ECO:0000313" key="1">
    <source>
        <dbReference type="EMBL" id="VEI12329.1"/>
    </source>
</evidence>
<dbReference type="Pfam" id="PF13242">
    <property type="entry name" value="Hydrolase_like"/>
    <property type="match status" value="1"/>
</dbReference>
<reference evidence="1 2" key="1">
    <citation type="submission" date="2018-12" db="EMBL/GenBank/DDBJ databases">
        <authorList>
            <consortium name="Pathogen Informatics"/>
        </authorList>
    </citation>
    <scope>NUCLEOTIDE SEQUENCE [LARGE SCALE GENOMIC DNA]</scope>
    <source>
        <strain evidence="1 2">NCTC13354</strain>
    </source>
</reference>
<sequence length="346" mass="36954">MTRKLGQADRPLSETSDYIFLDLDGVCYRGSSPIENVPEGIREAEANGNKKAFLTNNSMAAPRSVAAKLASVGVDAEESEIYTSSRTAVAQVLERFPNGAKVLALGTEGLFYELEQTDLEVVTSADDKPDAVLQGLTKDLGWRELSEAALAIRQGAVYFATNLDATLPLERGQYLGCGSMVEAVVHATGVRPIASGKPAPDMYRLAMKEKGARNPICVGDRLDTDIAGANAAELPVLHVLTGVNTARDVMLAPDHERPTFLGIDMLDLNIAIPAITRDGSEWTCGEARVSLGSGVITVNGSELTTSQIGLNAYRALVATVWDAIDSGTSRDELAWLPEFTVVRENG</sequence>
<accession>A0A3S4V572</accession>
<dbReference type="Gene3D" id="3.40.50.1000">
    <property type="entry name" value="HAD superfamily/HAD-like"/>
    <property type="match status" value="2"/>
</dbReference>
<dbReference type="KEGG" id="tbw:NCTC13354_00003"/>
<gene>
    <name evidence="1" type="primary">yutF</name>
    <name evidence="1" type="ORF">NCTC13354_00003</name>
</gene>
<dbReference type="SUPFAM" id="SSF56784">
    <property type="entry name" value="HAD-like"/>
    <property type="match status" value="1"/>
</dbReference>
<dbReference type="EMBL" id="LR134476">
    <property type="protein sequence ID" value="VEI12329.1"/>
    <property type="molecule type" value="Genomic_DNA"/>
</dbReference>
<name>A0A3S4V572_9ACTO</name>
<dbReference type="InterPro" id="IPR006357">
    <property type="entry name" value="HAD-SF_hydro_IIA"/>
</dbReference>
<dbReference type="InterPro" id="IPR023214">
    <property type="entry name" value="HAD_sf"/>
</dbReference>
<proteinExistence type="predicted"/>
<dbReference type="Proteomes" id="UP000269542">
    <property type="component" value="Chromosome"/>
</dbReference>
<dbReference type="AlphaFoldDB" id="A0A3S4V572"/>
<keyword evidence="1" id="KW-0378">Hydrolase</keyword>
<dbReference type="PANTHER" id="PTHR19288:SF95">
    <property type="entry name" value="D-GLYCEROL 3-PHOSPHATE PHOSPHATASE"/>
    <property type="match status" value="1"/>
</dbReference>
<organism evidence="1 2">
    <name type="scientific">Trueperella bialowiezensis</name>
    <dbReference type="NCBI Taxonomy" id="312285"/>
    <lineage>
        <taxon>Bacteria</taxon>
        <taxon>Bacillati</taxon>
        <taxon>Actinomycetota</taxon>
        <taxon>Actinomycetes</taxon>
        <taxon>Actinomycetales</taxon>
        <taxon>Actinomycetaceae</taxon>
        <taxon>Trueperella</taxon>
    </lineage>
</organism>
<dbReference type="InterPro" id="IPR036412">
    <property type="entry name" value="HAD-like_sf"/>
</dbReference>
<evidence type="ECO:0000313" key="2">
    <source>
        <dbReference type="Proteomes" id="UP000269542"/>
    </source>
</evidence>
<dbReference type="Pfam" id="PF13344">
    <property type="entry name" value="Hydrolase_6"/>
    <property type="match status" value="1"/>
</dbReference>
<dbReference type="GO" id="GO:0016791">
    <property type="term" value="F:phosphatase activity"/>
    <property type="evidence" value="ECO:0007669"/>
    <property type="project" value="TreeGrafter"/>
</dbReference>
<dbReference type="RefSeq" id="WP_241969020.1">
    <property type="nucleotide sequence ID" value="NZ_LR134476.1"/>
</dbReference>